<evidence type="ECO:0000313" key="1">
    <source>
        <dbReference type="EMBL" id="MBB4155753.1"/>
    </source>
</evidence>
<proteinExistence type="predicted"/>
<evidence type="ECO:0000313" key="2">
    <source>
        <dbReference type="Proteomes" id="UP000529795"/>
    </source>
</evidence>
<protein>
    <submittedName>
        <fullName evidence="1">Uncharacterized protein</fullName>
    </submittedName>
</protein>
<dbReference type="AlphaFoldDB" id="A0A840F957"/>
<reference evidence="1 2" key="1">
    <citation type="submission" date="2020-08" db="EMBL/GenBank/DDBJ databases">
        <title>Genomic Encyclopedia of Type Strains, Phase IV (KMG-IV): sequencing the most valuable type-strain genomes for metagenomic binning, comparative biology and taxonomic classification.</title>
        <authorList>
            <person name="Goeker M."/>
        </authorList>
    </citation>
    <scope>NUCLEOTIDE SEQUENCE [LARGE SCALE GENOMIC DNA]</scope>
    <source>
        <strain evidence="1 2">YC6723</strain>
    </source>
</reference>
<name>A0A840F957_9SPHN</name>
<gene>
    <name evidence="1" type="ORF">GGQ80_003678</name>
</gene>
<dbReference type="EMBL" id="JACIEV010000025">
    <property type="protein sequence ID" value="MBB4155753.1"/>
    <property type="molecule type" value="Genomic_DNA"/>
</dbReference>
<accession>A0A840F957</accession>
<organism evidence="1 2">
    <name type="scientific">Sphingomonas jinjuensis</name>
    <dbReference type="NCBI Taxonomy" id="535907"/>
    <lineage>
        <taxon>Bacteria</taxon>
        <taxon>Pseudomonadati</taxon>
        <taxon>Pseudomonadota</taxon>
        <taxon>Alphaproteobacteria</taxon>
        <taxon>Sphingomonadales</taxon>
        <taxon>Sphingomonadaceae</taxon>
        <taxon>Sphingomonas</taxon>
    </lineage>
</organism>
<keyword evidence="2" id="KW-1185">Reference proteome</keyword>
<comment type="caution">
    <text evidence="1">The sequence shown here is derived from an EMBL/GenBank/DDBJ whole genome shotgun (WGS) entry which is preliminary data.</text>
</comment>
<sequence>MIITSLDHKTQMSRPAIRKGVLDCVGQDFVKDQTERRRIGGIHEQRLRPDI</sequence>
<dbReference type="Proteomes" id="UP000529795">
    <property type="component" value="Unassembled WGS sequence"/>
</dbReference>